<dbReference type="Pfam" id="PF00296">
    <property type="entry name" value="Bac_luciferase"/>
    <property type="match status" value="1"/>
</dbReference>
<dbReference type="GO" id="GO:0004497">
    <property type="term" value="F:monooxygenase activity"/>
    <property type="evidence" value="ECO:0007669"/>
    <property type="project" value="UniProtKB-KW"/>
</dbReference>
<dbReference type="InterPro" id="IPR011251">
    <property type="entry name" value="Luciferase-like_dom"/>
</dbReference>
<dbReference type="EMBL" id="JAANOU010000001">
    <property type="protein sequence ID" value="NIH82328.1"/>
    <property type="molecule type" value="Genomic_DNA"/>
</dbReference>
<protein>
    <submittedName>
        <fullName evidence="6">FMNH2-dependent dimethyl sulfone monooxygenase</fullName>
    </submittedName>
</protein>
<dbReference type="PANTHER" id="PTHR42847">
    <property type="entry name" value="ALKANESULFONATE MONOOXYGENASE"/>
    <property type="match status" value="1"/>
</dbReference>
<evidence type="ECO:0000256" key="2">
    <source>
        <dbReference type="ARBA" id="ARBA00022643"/>
    </source>
</evidence>
<dbReference type="CDD" id="cd01094">
    <property type="entry name" value="Alkanesulfonate_monoxygenase"/>
    <property type="match status" value="1"/>
</dbReference>
<dbReference type="Proteomes" id="UP000754495">
    <property type="component" value="Unassembled WGS sequence"/>
</dbReference>
<organism evidence="6 7">
    <name type="scientific">Amycolatopsis viridis</name>
    <dbReference type="NCBI Taxonomy" id="185678"/>
    <lineage>
        <taxon>Bacteria</taxon>
        <taxon>Bacillati</taxon>
        <taxon>Actinomycetota</taxon>
        <taxon>Actinomycetes</taxon>
        <taxon>Pseudonocardiales</taxon>
        <taxon>Pseudonocardiaceae</taxon>
        <taxon>Amycolatopsis</taxon>
    </lineage>
</organism>
<gene>
    <name evidence="6" type="ORF">FHX46_004858</name>
</gene>
<proteinExistence type="predicted"/>
<evidence type="ECO:0000256" key="1">
    <source>
        <dbReference type="ARBA" id="ARBA00022630"/>
    </source>
</evidence>
<dbReference type="RefSeq" id="WP_167119390.1">
    <property type="nucleotide sequence ID" value="NZ_JAANOU010000001.1"/>
</dbReference>
<comment type="caution">
    <text evidence="6">The sequence shown here is derived from an EMBL/GenBank/DDBJ whole genome shotgun (WGS) entry which is preliminary data.</text>
</comment>
<keyword evidence="3" id="KW-0560">Oxidoreductase</keyword>
<dbReference type="InterPro" id="IPR036661">
    <property type="entry name" value="Luciferase-like_sf"/>
</dbReference>
<sequence>MPSFPAPDPREPLKFAYWVPNVSGGLVTSRIEQRTDWGYDYNRELAVLAENNGFDYALTQVRYTASYGAAYQHESTGFSLALLLATQRLKVIAAVHPGLWHPGVLAKFVASADVLSGGRAAVNVVSGWFKDEFTGLGEPWLEHDERYRRSEEFIRVLKELWTTDSAEFRGDFYRIHDFDIKPKPVAGADRPHPEVFQGGNSTAARKLAGRVSDWYFSNGKDFDGFSEQVAEVRGYAAENDHHVRFGLNGFVIARDTEAEAREVLREIVDKADVAAVEGFSSAVQQAGKSTSDGKGMWSDSEFADLVQYNDGFRTGLIGTPEQIARRAIEYKRRGANLLLLGFLHYHEDVEYFGRHVLPIVRELEQELDASAATAEPVGSPA</sequence>
<evidence type="ECO:0000259" key="5">
    <source>
        <dbReference type="Pfam" id="PF00296"/>
    </source>
</evidence>
<evidence type="ECO:0000313" key="7">
    <source>
        <dbReference type="Proteomes" id="UP000754495"/>
    </source>
</evidence>
<accession>A0ABX0SZB7</accession>
<keyword evidence="2" id="KW-0288">FMN</keyword>
<dbReference type="PANTHER" id="PTHR42847:SF4">
    <property type="entry name" value="ALKANESULFONATE MONOOXYGENASE-RELATED"/>
    <property type="match status" value="1"/>
</dbReference>
<dbReference type="NCBIfam" id="TIGR04021">
    <property type="entry name" value="LLM_DMSO2_sfnG"/>
    <property type="match status" value="1"/>
</dbReference>
<dbReference type="InterPro" id="IPR050172">
    <property type="entry name" value="SsuD_RutA_monooxygenase"/>
</dbReference>
<keyword evidence="7" id="KW-1185">Reference proteome</keyword>
<evidence type="ECO:0000256" key="4">
    <source>
        <dbReference type="ARBA" id="ARBA00023033"/>
    </source>
</evidence>
<evidence type="ECO:0000256" key="3">
    <source>
        <dbReference type="ARBA" id="ARBA00023002"/>
    </source>
</evidence>
<feature type="domain" description="Luciferase-like" evidence="5">
    <location>
        <begin position="16"/>
        <end position="336"/>
    </location>
</feature>
<evidence type="ECO:0000313" key="6">
    <source>
        <dbReference type="EMBL" id="NIH82328.1"/>
    </source>
</evidence>
<keyword evidence="1" id="KW-0285">Flavoprotein</keyword>
<keyword evidence="4 6" id="KW-0503">Monooxygenase</keyword>
<dbReference type="SUPFAM" id="SSF51679">
    <property type="entry name" value="Bacterial luciferase-like"/>
    <property type="match status" value="1"/>
</dbReference>
<dbReference type="Gene3D" id="3.20.20.30">
    <property type="entry name" value="Luciferase-like domain"/>
    <property type="match status" value="1"/>
</dbReference>
<name>A0ABX0SZB7_9PSEU</name>
<dbReference type="InterPro" id="IPR024014">
    <property type="entry name" value="DMSO2_SphG"/>
</dbReference>
<reference evidence="6 7" key="1">
    <citation type="submission" date="2020-03" db="EMBL/GenBank/DDBJ databases">
        <title>Sequencing the genomes of 1000 actinobacteria strains.</title>
        <authorList>
            <person name="Klenk H.-P."/>
        </authorList>
    </citation>
    <scope>NUCLEOTIDE SEQUENCE [LARGE SCALE GENOMIC DNA]</scope>
    <source>
        <strain evidence="6 7">DSM 45668</strain>
    </source>
</reference>